<sequence>MDVNVDSLQKDDGYFVALPDSVWLMDNHKWALAAWLITMEKSGFAKYTLAHADYHWDDIYDMLESPEVQQRFLAANLYGVLEFIEEEHWIRYDSFIAPAVARGMFDTVHFFCKQDSGSDVGLPIQLLASTGVAQVIHQTPEEFASLHLTSPLIFDLCLDLFNKSTQFQQGDLWSDEEVLGFMNLVRPLIVDASAVTISLSFDCSGTADDTRHLAALVLPLIAAWRASARS</sequence>
<accession>A0A375JD02</accession>
<proteinExistence type="predicted"/>
<dbReference type="Proteomes" id="UP000256805">
    <property type="component" value="Unassembled WGS sequence"/>
</dbReference>
<reference evidence="1 2" key="1">
    <citation type="submission" date="2018-01" db="EMBL/GenBank/DDBJ databases">
        <authorList>
            <person name="Gaut B.S."/>
            <person name="Morton B.R."/>
            <person name="Clegg M.T."/>
            <person name="Duvall M.R."/>
        </authorList>
    </citation>
    <scope>NUCLEOTIDE SEQUENCE [LARGE SCALE GENOMIC DNA]</scope>
    <source>
        <strain evidence="1">Cupriavidus taiwanensis cmp 52</strain>
    </source>
</reference>
<dbReference type="RefSeq" id="WP_116386603.1">
    <property type="nucleotide sequence ID" value="NZ_OVTA01000136.1"/>
</dbReference>
<gene>
    <name evidence="1" type="ORF">CBM2634_U70017</name>
</gene>
<evidence type="ECO:0000313" key="1">
    <source>
        <dbReference type="EMBL" id="SPS03055.1"/>
    </source>
</evidence>
<dbReference type="InterPro" id="IPR024131">
    <property type="entry name" value="UPF0489"/>
</dbReference>
<organism evidence="1 2">
    <name type="scientific">Cupriavidus taiwanensis</name>
    <dbReference type="NCBI Taxonomy" id="164546"/>
    <lineage>
        <taxon>Bacteria</taxon>
        <taxon>Pseudomonadati</taxon>
        <taxon>Pseudomonadota</taxon>
        <taxon>Betaproteobacteria</taxon>
        <taxon>Burkholderiales</taxon>
        <taxon>Burkholderiaceae</taxon>
        <taxon>Cupriavidus</taxon>
    </lineage>
</organism>
<protein>
    <submittedName>
        <fullName evidence="1">Uncharacterized protein</fullName>
    </submittedName>
</protein>
<dbReference type="EMBL" id="OVTA01000136">
    <property type="protein sequence ID" value="SPS03055.1"/>
    <property type="molecule type" value="Genomic_DNA"/>
</dbReference>
<name>A0A375JD02_9BURK</name>
<dbReference type="Pfam" id="PF12640">
    <property type="entry name" value="UPF0489"/>
    <property type="match status" value="1"/>
</dbReference>
<evidence type="ECO:0000313" key="2">
    <source>
        <dbReference type="Proteomes" id="UP000256805"/>
    </source>
</evidence>
<dbReference type="AlphaFoldDB" id="A0A375JD02"/>